<evidence type="ECO:0000313" key="3">
    <source>
        <dbReference type="Proteomes" id="UP000070457"/>
    </source>
</evidence>
<dbReference type="Proteomes" id="UP000070457">
    <property type="component" value="Unassembled WGS sequence"/>
</dbReference>
<feature type="transmembrane region" description="Helical" evidence="1">
    <location>
        <begin position="21"/>
        <end position="42"/>
    </location>
</feature>
<reference evidence="2 3" key="1">
    <citation type="submission" date="2015-02" db="EMBL/GenBank/DDBJ databases">
        <title>Improved understanding of the partial-nitritation anammox process through 23 genomes representing the majority of the microbial community.</title>
        <authorList>
            <person name="Speth D.R."/>
            <person name="In T Zandt M."/>
            <person name="Guerrero Cruz S."/>
            <person name="Jetten M.S."/>
            <person name="Dutilh B.E."/>
        </authorList>
    </citation>
    <scope>NUCLEOTIDE SEQUENCE [LARGE SCALE GENOMIC DNA]</scope>
    <source>
        <strain evidence="2">OLB20</strain>
    </source>
</reference>
<evidence type="ECO:0000313" key="2">
    <source>
        <dbReference type="EMBL" id="KXK26540.1"/>
    </source>
</evidence>
<sequence>MNEQIRPETIQPARRRRLRRALVALAATAAISFGGIAAASGMGNAALTDPARFIQMTGAVLQGDESARDWAKYLVAESGRDPVCQQAIRQTLEQVLQGDNMGAGSVFDIPSSLAGYAFNNRDACMYGLTGVTEAEIDVTAEMTDGFPDLAGFDRTVMTRDGVIWAEYSRNNELIGTIVNLDGTAARLVSPDEFDSCVADTECRQDIVGGVSVMASAAEEDYSNDFFKWPYLPWIQDSTPGTWVYGNLTLDTLKSDDSYTTLTFTLSDGDYHVGPFTQDLHDDIAANGGFMMTSPFNLYEGEEFTADRNFNAGAVFKQSGIMAVCSGSHGDYLMAVRGNQQSDDGAAFFMSAGYTLTNPDGNCAVADDEGNQADVVMGQPVTPTQAGNLTVIRTSENRVNPFMMIVPAAGD</sequence>
<gene>
    <name evidence="2" type="ORF">TR69_WS6001000545</name>
</gene>
<dbReference type="EMBL" id="JYNZ01000003">
    <property type="protein sequence ID" value="KXK26540.1"/>
    <property type="molecule type" value="Genomic_DNA"/>
</dbReference>
<name>A0A136LY04_9BACT</name>
<comment type="caution">
    <text evidence="2">The sequence shown here is derived from an EMBL/GenBank/DDBJ whole genome shotgun (WGS) entry which is preliminary data.</text>
</comment>
<proteinExistence type="predicted"/>
<keyword evidence="1" id="KW-1133">Transmembrane helix</keyword>
<protein>
    <submittedName>
        <fullName evidence="2">Uncharacterized protein</fullName>
    </submittedName>
</protein>
<keyword evidence="1" id="KW-0472">Membrane</keyword>
<organism evidence="2 3">
    <name type="scientific">candidate division WS6 bacterium OLB20</name>
    <dbReference type="NCBI Taxonomy" id="1617426"/>
    <lineage>
        <taxon>Bacteria</taxon>
        <taxon>Candidatus Dojkabacteria</taxon>
    </lineage>
</organism>
<keyword evidence="1" id="KW-0812">Transmembrane</keyword>
<accession>A0A136LY04</accession>
<dbReference type="AlphaFoldDB" id="A0A136LY04"/>
<evidence type="ECO:0000256" key="1">
    <source>
        <dbReference type="SAM" id="Phobius"/>
    </source>
</evidence>
<dbReference type="STRING" id="1617426.TR69_WS6001000545"/>